<gene>
    <name evidence="9" type="ORF">CNBG_6142</name>
</gene>
<evidence type="ECO:0000256" key="1">
    <source>
        <dbReference type="ARBA" id="ARBA00001933"/>
    </source>
</evidence>
<dbReference type="PANTHER" id="PTHR11825">
    <property type="entry name" value="SUBGROUP IIII AMINOTRANSFERASE"/>
    <property type="match status" value="1"/>
</dbReference>
<dbReference type="AlphaFoldDB" id="A0A095CM03"/>
<reference evidence="9 10" key="1">
    <citation type="journal article" date="2011" name="MBio">
        <title>Genome variation in Cryptococcus gattii, an emerging pathogen of immunocompetent hosts.</title>
        <authorList>
            <person name="D'Souza C.A."/>
            <person name="Kronstad J.W."/>
            <person name="Taylor G."/>
            <person name="Warren R."/>
            <person name="Yuen M."/>
            <person name="Hu G."/>
            <person name="Jung W.H."/>
            <person name="Sham A."/>
            <person name="Kidd S.E."/>
            <person name="Tangen K."/>
            <person name="Lee N."/>
            <person name="Zeilmaker T."/>
            <person name="Sawkins J."/>
            <person name="McVicker G."/>
            <person name="Shah S."/>
            <person name="Gnerre S."/>
            <person name="Griggs A."/>
            <person name="Zeng Q."/>
            <person name="Bartlett K."/>
            <person name="Li W."/>
            <person name="Wang X."/>
            <person name="Heitman J."/>
            <person name="Stajich J.E."/>
            <person name="Fraser J.A."/>
            <person name="Meyer W."/>
            <person name="Carter D."/>
            <person name="Schein J."/>
            <person name="Krzywinski M."/>
            <person name="Kwon-Chung K.J."/>
            <person name="Varma A."/>
            <person name="Wang J."/>
            <person name="Brunham R."/>
            <person name="Fyfe M."/>
            <person name="Ouellette B.F."/>
            <person name="Siddiqui A."/>
            <person name="Marra M."/>
            <person name="Jones S."/>
            <person name="Holt R."/>
            <person name="Birren B.W."/>
            <person name="Galagan J.E."/>
            <person name="Cuomo C.A."/>
        </authorList>
    </citation>
    <scope>NUCLEOTIDE SEQUENCE [LARGE SCALE GENOMIC DNA]</scope>
    <source>
        <strain evidence="9 10">R265</strain>
    </source>
</reference>
<keyword evidence="4" id="KW-0028">Amino-acid biosynthesis</keyword>
<evidence type="ECO:0000256" key="7">
    <source>
        <dbReference type="ARBA" id="ARBA00023304"/>
    </source>
</evidence>
<dbReference type="Gene3D" id="3.20.10.10">
    <property type="entry name" value="D-amino Acid Aminotransferase, subunit A, domain 2"/>
    <property type="match status" value="1"/>
</dbReference>
<dbReference type="InterPro" id="IPR005786">
    <property type="entry name" value="B_amino_transII"/>
</dbReference>
<dbReference type="RefSeq" id="XP_062885919.1">
    <property type="nucleotide sequence ID" value="XM_063029964.1"/>
</dbReference>
<dbReference type="GO" id="GO:0004084">
    <property type="term" value="F:branched-chain-amino-acid transaminase activity"/>
    <property type="evidence" value="ECO:0007669"/>
    <property type="project" value="InterPro"/>
</dbReference>
<reference evidence="9 10" key="2">
    <citation type="journal article" date="2018" name="Proc. Natl. Acad. Sci.">
        <title>RNAi is a critical determinant of centromere evolution in closely related fungi.</title>
        <authorList>
            <person name="Yadav V."/>
            <person name="Sun S."/>
            <person name="Billmyre R.B."/>
            <person name="Thimmappa B.C."/>
            <person name="Shea T."/>
            <person name="Lintner R."/>
            <person name="Bakkeren G."/>
            <person name="Cuomo C.A."/>
            <person name="Heitman J."/>
            <person name="Sanyal K."/>
        </authorList>
    </citation>
    <scope>NUCLEOTIDE SEQUENCE [LARGE SCALE GENOMIC DNA]</scope>
    <source>
        <strain evidence="9 10">R265</strain>
    </source>
</reference>
<comment type="cofactor">
    <cofactor evidence="1">
        <name>pyridoxal 5'-phosphate</name>
        <dbReference type="ChEBI" id="CHEBI:597326"/>
    </cofactor>
</comment>
<keyword evidence="5" id="KW-0808">Transferase</keyword>
<dbReference type="InterPro" id="IPR043132">
    <property type="entry name" value="BCAT-like_C"/>
</dbReference>
<dbReference type="Proteomes" id="UP000029445">
    <property type="component" value="Chromosome 10"/>
</dbReference>
<dbReference type="InterPro" id="IPR043131">
    <property type="entry name" value="BCAT-like_N"/>
</dbReference>
<evidence type="ECO:0000256" key="2">
    <source>
        <dbReference type="ARBA" id="ARBA00009320"/>
    </source>
</evidence>
<dbReference type="GO" id="GO:0009098">
    <property type="term" value="P:L-leucine biosynthetic process"/>
    <property type="evidence" value="ECO:0007669"/>
    <property type="project" value="TreeGrafter"/>
</dbReference>
<dbReference type="GO" id="GO:0009099">
    <property type="term" value="P:L-valine biosynthetic process"/>
    <property type="evidence" value="ECO:0007669"/>
    <property type="project" value="TreeGrafter"/>
</dbReference>
<evidence type="ECO:0000256" key="5">
    <source>
        <dbReference type="ARBA" id="ARBA00022679"/>
    </source>
</evidence>
<proteinExistence type="inferred from homology"/>
<keyword evidence="10" id="KW-1185">Reference proteome</keyword>
<dbReference type="GO" id="GO:0005739">
    <property type="term" value="C:mitochondrion"/>
    <property type="evidence" value="ECO:0007669"/>
    <property type="project" value="TreeGrafter"/>
</dbReference>
<dbReference type="OMA" id="RGWIIEI"/>
<evidence type="ECO:0000256" key="8">
    <source>
        <dbReference type="PIRSR" id="PIRSR006468-1"/>
    </source>
</evidence>
<evidence type="ECO:0000256" key="4">
    <source>
        <dbReference type="ARBA" id="ARBA00022605"/>
    </source>
</evidence>
<accession>A0A095CM03</accession>
<evidence type="ECO:0000313" key="9">
    <source>
        <dbReference type="EMBL" id="KGB80304.1"/>
    </source>
</evidence>
<sequence length="384" mass="42087">MSQPLLASSLELTRLPADFTPAPGKESHGRYMLTVPWSRHAGWGTPKIGPRKDLAFDPLAGVLQYAVTCFEGMKCYKSEQGDLRLFRPEKNFDRLKRSGARLGLPHDWDNTELLSLFSSLLALETPIVPSIDGSSLYIRPTLLETSQSFGIKEDALADEALLYVVTSLNLGLGLYGSSEGEGKGLKLDACKEFIRAWPGGTGSFKLGANYGTVNISKKKGYAMSLWLHGKEDYISEAGAMNMWIIKQVSDDYLEFATMSLDNGIVLPGVTRQSIIELLKDHASGKKPFPFAEGDVKMPETIRVVERDISMGEILEGLKDGSLKGMFGCGTGVVVVSIGGITYQNQNYTIPFNPLVKLLRDTMTGIQRGRIDEGRGWSYKIEGSA</sequence>
<evidence type="ECO:0000313" key="10">
    <source>
        <dbReference type="Proteomes" id="UP000029445"/>
    </source>
</evidence>
<dbReference type="STRING" id="294750.A0A095CM03"/>
<organism evidence="9 10">
    <name type="scientific">Cryptococcus deuterogattii (strain R265)</name>
    <name type="common">Cryptococcus gattii VGII (strain R265)</name>
    <dbReference type="NCBI Taxonomy" id="294750"/>
    <lineage>
        <taxon>Eukaryota</taxon>
        <taxon>Fungi</taxon>
        <taxon>Dikarya</taxon>
        <taxon>Basidiomycota</taxon>
        <taxon>Agaricomycotina</taxon>
        <taxon>Tremellomycetes</taxon>
        <taxon>Tremellales</taxon>
        <taxon>Cryptococcaceae</taxon>
        <taxon>Cryptococcus</taxon>
        <taxon>Cryptococcus gattii species complex</taxon>
    </lineage>
</organism>
<dbReference type="KEGG" id="cdeu:CNBG_6142"/>
<dbReference type="HOGENOM" id="CLU_031922_0_0_1"/>
<dbReference type="OrthoDB" id="1732691at2759"/>
<dbReference type="Pfam" id="PF01063">
    <property type="entry name" value="Aminotran_4"/>
    <property type="match status" value="1"/>
</dbReference>
<dbReference type="PANTHER" id="PTHR11825:SF44">
    <property type="entry name" value="BRANCHED-CHAIN-AMINO-ACID AMINOTRANSFERASE"/>
    <property type="match status" value="1"/>
</dbReference>
<name>A0A095CM03_CRYD2</name>
<keyword evidence="7" id="KW-0100">Branched-chain amino acid biosynthesis</keyword>
<dbReference type="InterPro" id="IPR001544">
    <property type="entry name" value="Aminotrans_IV"/>
</dbReference>
<dbReference type="InterPro" id="IPR036038">
    <property type="entry name" value="Aminotransferase-like"/>
</dbReference>
<evidence type="ECO:0000256" key="3">
    <source>
        <dbReference type="ARBA" id="ARBA00022576"/>
    </source>
</evidence>
<dbReference type="FunFam" id="3.30.470.10:FF:000018">
    <property type="entry name" value="Branched-chain-amino-acid transaminase, putative"/>
    <property type="match status" value="1"/>
</dbReference>
<dbReference type="FunFam" id="3.20.10.10:FF:000017">
    <property type="entry name" value="Unplaced genomic scaffold supercont1.241, whole genome shotgun sequence"/>
    <property type="match status" value="1"/>
</dbReference>
<dbReference type="SUPFAM" id="SSF56752">
    <property type="entry name" value="D-aminoacid aminotransferase-like PLP-dependent enzymes"/>
    <property type="match status" value="1"/>
</dbReference>
<evidence type="ECO:0000256" key="6">
    <source>
        <dbReference type="ARBA" id="ARBA00022898"/>
    </source>
</evidence>
<comment type="similarity">
    <text evidence="2">Belongs to the class-IV pyridoxal-phosphate-dependent aminotransferase family.</text>
</comment>
<dbReference type="EMBL" id="CP025768">
    <property type="protein sequence ID" value="KGB80304.1"/>
    <property type="molecule type" value="Genomic_DNA"/>
</dbReference>
<dbReference type="VEuPathDB" id="FungiDB:CNBG_6142"/>
<dbReference type="PIRSF" id="PIRSF006468">
    <property type="entry name" value="BCAT1"/>
    <property type="match status" value="1"/>
</dbReference>
<keyword evidence="3" id="KW-0032">Aminotransferase</keyword>
<feature type="modified residue" description="N6-(pyridoxal phosphate)lysine" evidence="8">
    <location>
        <position position="205"/>
    </location>
</feature>
<protein>
    <submittedName>
        <fullName evidence="9">Branched-chain-amino-acid transaminase</fullName>
    </submittedName>
</protein>
<dbReference type="GeneID" id="88182243"/>
<dbReference type="Gene3D" id="3.30.470.10">
    <property type="match status" value="1"/>
</dbReference>
<keyword evidence="6" id="KW-0663">Pyridoxal phosphate</keyword>